<evidence type="ECO:0000256" key="4">
    <source>
        <dbReference type="ARBA" id="ARBA00022989"/>
    </source>
</evidence>
<gene>
    <name evidence="9" type="ORF">EAS64_13235</name>
</gene>
<feature type="domain" description="ABC3 transporter permease C-terminal" evidence="8">
    <location>
        <begin position="739"/>
        <end position="842"/>
    </location>
</feature>
<evidence type="ECO:0000259" key="8">
    <source>
        <dbReference type="Pfam" id="PF02687"/>
    </source>
</evidence>
<dbReference type="RefSeq" id="WP_145853196.1">
    <property type="nucleotide sequence ID" value="NZ_RPFW01000002.1"/>
</dbReference>
<feature type="compositionally biased region" description="Basic and acidic residues" evidence="6">
    <location>
        <begin position="7"/>
        <end position="21"/>
    </location>
</feature>
<dbReference type="GO" id="GO:0005886">
    <property type="term" value="C:plasma membrane"/>
    <property type="evidence" value="ECO:0007669"/>
    <property type="project" value="UniProtKB-SubCell"/>
</dbReference>
<feature type="transmembrane region" description="Helical" evidence="7">
    <location>
        <begin position="429"/>
        <end position="448"/>
    </location>
</feature>
<keyword evidence="2" id="KW-1003">Cell membrane</keyword>
<comment type="caution">
    <text evidence="9">The sequence shown here is derived from an EMBL/GenBank/DDBJ whole genome shotgun (WGS) entry which is preliminary data.</text>
</comment>
<comment type="subcellular location">
    <subcellularLocation>
        <location evidence="1">Cell membrane</location>
        <topology evidence="1">Multi-pass membrane protein</topology>
    </subcellularLocation>
</comment>
<evidence type="ECO:0000313" key="9">
    <source>
        <dbReference type="EMBL" id="TVZ05495.1"/>
    </source>
</evidence>
<keyword evidence="4 7" id="KW-1133">Transmembrane helix</keyword>
<evidence type="ECO:0000256" key="6">
    <source>
        <dbReference type="SAM" id="MobiDB-lite"/>
    </source>
</evidence>
<dbReference type="InterPro" id="IPR038766">
    <property type="entry name" value="Membrane_comp_ABC_pdt"/>
</dbReference>
<dbReference type="Proteomes" id="UP000460272">
    <property type="component" value="Unassembled WGS sequence"/>
</dbReference>
<accession>A0A6P2C4R8</accession>
<keyword evidence="3 7" id="KW-0812">Transmembrane</keyword>
<name>A0A6P2C4R8_9ACTN</name>
<evidence type="ECO:0000256" key="2">
    <source>
        <dbReference type="ARBA" id="ARBA00022475"/>
    </source>
</evidence>
<dbReference type="OrthoDB" id="4072948at2"/>
<feature type="transmembrane region" description="Helical" evidence="7">
    <location>
        <begin position="256"/>
        <end position="279"/>
    </location>
</feature>
<feature type="transmembrane region" description="Helical" evidence="7">
    <location>
        <begin position="300"/>
        <end position="329"/>
    </location>
</feature>
<feature type="transmembrane region" description="Helical" evidence="7">
    <location>
        <begin position="779"/>
        <end position="804"/>
    </location>
</feature>
<dbReference type="PANTHER" id="PTHR30287">
    <property type="entry name" value="MEMBRANE COMPONENT OF PREDICTED ABC SUPERFAMILY METABOLITE UPTAKE TRANSPORTER"/>
    <property type="match status" value="1"/>
</dbReference>
<sequence length="856" mass="87583">MSMSTYAREDRQAREPEDPRRAAGARRALSRWALRLALREWRQRVLIVVLIAVATAATLLGIAVGSATPGTPNAGTFGTARTRVELPGSTPHLASVIARIEKAYGAGSVIEDLPITTGQAGGADLRAQDPSAPYTRPLLALDSGHYPASAGQVAVTAGLARLYSLRVGSAWHVPPGAGAAAGRIFAVTGIVEDPSNLLDEFALVAPGQLASPGDVRIFLGISMDSAAASAAGNVIPRSAIVSAPEPSNALVSPATVVLVVSVLGLVFIGLVATAAFTVMAQRRQRALGMLSSLGATEADVRFVLIADGLLAGLAGAAIGAAAAAGAWFWYYPHLETATAHRTDPLALPWPAIIIGLLLAVATSVIAAVWPGRAVAKVPVVSAISGRVDPPQLITRSLRPGILFLVGGLFLLFVSGGWDDGGGNSGRYAILAGLICCEIASALLAPFLVDRLARLAWRAPLASRLAVRDLERYRSRSGAAMAAVSFAVFIATIAIIIASVRFDDALDYTAPNMTSSQLIFYTPGNDLTQVSPGQFTPAAKLAAAKAQADTLAAQLHAPAPLELDVPVSVHVSMPGQPTQNQFGTIISLHGRGFGGTTWVATPALLKAFGISPGEVDPRADVLTVRAGLPSTGGLALVNGAYLGNPPNEPCPAGLCILSPVIQEVSKLPAGTSMPNTVITERAVRALHETPVPVGWLIQAPAALTPAQINGARQAALSAGATVETKNGQLSLGEISNGATLGGLLLALGVLSMTVGLIRSETARDLRTLTAAGASARTRRALTGVTAGVLGLLGAGLGAVAAILAGVVWAHSSLIQTFGNVPWQDIGLLVIGMPLIAAIAGWLLGGRAPSAVSGQPLE</sequence>
<dbReference type="Pfam" id="PF02687">
    <property type="entry name" value="FtsX"/>
    <property type="match status" value="2"/>
</dbReference>
<feature type="transmembrane region" description="Helical" evidence="7">
    <location>
        <begin position="45"/>
        <end position="64"/>
    </location>
</feature>
<organism evidence="9 10">
    <name type="scientific">Trebonia kvetii</name>
    <dbReference type="NCBI Taxonomy" id="2480626"/>
    <lineage>
        <taxon>Bacteria</taxon>
        <taxon>Bacillati</taxon>
        <taxon>Actinomycetota</taxon>
        <taxon>Actinomycetes</taxon>
        <taxon>Streptosporangiales</taxon>
        <taxon>Treboniaceae</taxon>
        <taxon>Trebonia</taxon>
    </lineage>
</organism>
<dbReference type="InterPro" id="IPR003838">
    <property type="entry name" value="ABC3_permease_C"/>
</dbReference>
<feature type="transmembrane region" description="Helical" evidence="7">
    <location>
        <begin position="737"/>
        <end position="758"/>
    </location>
</feature>
<reference evidence="9 10" key="1">
    <citation type="submission" date="2018-11" db="EMBL/GenBank/DDBJ databases">
        <title>Trebonia kvetii gen.nov., sp.nov., a novel acidophilic actinobacterium, and proposal of the new actinobacterial family Treboniaceae fam. nov.</title>
        <authorList>
            <person name="Rapoport D."/>
            <person name="Sagova-Mareckova M."/>
            <person name="Sedlacek I."/>
            <person name="Provaznik J."/>
            <person name="Kralova S."/>
            <person name="Pavlinic D."/>
            <person name="Benes V."/>
            <person name="Kopecky J."/>
        </authorList>
    </citation>
    <scope>NUCLEOTIDE SEQUENCE [LARGE SCALE GENOMIC DNA]</scope>
    <source>
        <strain evidence="9 10">15Tr583</strain>
    </source>
</reference>
<protein>
    <submittedName>
        <fullName evidence="9">FtsX-like permease family protein</fullName>
    </submittedName>
</protein>
<feature type="transmembrane region" description="Helical" evidence="7">
    <location>
        <begin position="349"/>
        <end position="369"/>
    </location>
</feature>
<evidence type="ECO:0000256" key="1">
    <source>
        <dbReference type="ARBA" id="ARBA00004651"/>
    </source>
</evidence>
<keyword evidence="10" id="KW-1185">Reference proteome</keyword>
<evidence type="ECO:0000256" key="5">
    <source>
        <dbReference type="ARBA" id="ARBA00023136"/>
    </source>
</evidence>
<feature type="domain" description="ABC3 transporter permease C-terminal" evidence="8">
    <location>
        <begin position="259"/>
        <end position="378"/>
    </location>
</feature>
<feature type="transmembrane region" description="Helical" evidence="7">
    <location>
        <begin position="477"/>
        <end position="499"/>
    </location>
</feature>
<feature type="transmembrane region" description="Helical" evidence="7">
    <location>
        <begin position="400"/>
        <end position="417"/>
    </location>
</feature>
<feature type="region of interest" description="Disordered" evidence="6">
    <location>
        <begin position="1"/>
        <end position="24"/>
    </location>
</feature>
<dbReference type="AlphaFoldDB" id="A0A6P2C4R8"/>
<keyword evidence="5 7" id="KW-0472">Membrane</keyword>
<evidence type="ECO:0000256" key="3">
    <source>
        <dbReference type="ARBA" id="ARBA00022692"/>
    </source>
</evidence>
<evidence type="ECO:0000313" key="10">
    <source>
        <dbReference type="Proteomes" id="UP000460272"/>
    </source>
</evidence>
<proteinExistence type="predicted"/>
<feature type="transmembrane region" description="Helical" evidence="7">
    <location>
        <begin position="824"/>
        <end position="843"/>
    </location>
</feature>
<dbReference type="EMBL" id="RPFW01000002">
    <property type="protein sequence ID" value="TVZ05495.1"/>
    <property type="molecule type" value="Genomic_DNA"/>
</dbReference>
<dbReference type="PANTHER" id="PTHR30287:SF1">
    <property type="entry name" value="INNER MEMBRANE PROTEIN"/>
    <property type="match status" value="1"/>
</dbReference>
<evidence type="ECO:0000256" key="7">
    <source>
        <dbReference type="SAM" id="Phobius"/>
    </source>
</evidence>